<organism evidence="1 2">
    <name type="scientific">Salipiger profundus</name>
    <dbReference type="NCBI Taxonomy" id="1229727"/>
    <lineage>
        <taxon>Bacteria</taxon>
        <taxon>Pseudomonadati</taxon>
        <taxon>Pseudomonadota</taxon>
        <taxon>Alphaproteobacteria</taxon>
        <taxon>Rhodobacterales</taxon>
        <taxon>Roseobacteraceae</taxon>
        <taxon>Salipiger</taxon>
    </lineage>
</organism>
<protein>
    <submittedName>
        <fullName evidence="1">Uncharacterized protein</fullName>
    </submittedName>
</protein>
<dbReference type="AlphaFoldDB" id="A0A1U7D2X8"/>
<dbReference type="Proteomes" id="UP000186559">
    <property type="component" value="Chromosome"/>
</dbReference>
<keyword evidence="2" id="KW-1185">Reference proteome</keyword>
<proteinExistence type="predicted"/>
<dbReference type="EMBL" id="CP014796">
    <property type="protein sequence ID" value="APX22501.1"/>
    <property type="molecule type" value="Genomic_DNA"/>
</dbReference>
<sequence>MKHEKFAPAEPGLRAPEWRAVKLLRKSHDPDGLRADLLPILGSARTGYCIGGMTELLILLRRHSWHMPLFLRPGATSVSEDERSLARFILLCAEQQRDEAMAEAMMMVTPQAIVPLVSAGERMGLPLLCEDCRKRLRCPLTFQ</sequence>
<evidence type="ECO:0000313" key="1">
    <source>
        <dbReference type="EMBL" id="APX22501.1"/>
    </source>
</evidence>
<evidence type="ECO:0000313" key="2">
    <source>
        <dbReference type="Proteomes" id="UP000186559"/>
    </source>
</evidence>
<accession>A0A1U7D2X8</accession>
<name>A0A1U7D2X8_9RHOB</name>
<dbReference type="STRING" id="1229727.Ga0080559_TMP1705"/>
<reference evidence="1 2" key="1">
    <citation type="submission" date="2016-03" db="EMBL/GenBank/DDBJ databases">
        <title>Deep-sea bacteria in the southern Pacific.</title>
        <authorList>
            <person name="Tang K."/>
        </authorList>
    </citation>
    <scope>NUCLEOTIDE SEQUENCE [LARGE SCALE GENOMIC DNA]</scope>
    <source>
        <strain evidence="1 2">JLT2016</strain>
    </source>
</reference>
<dbReference type="RefSeq" id="WP_229743278.1">
    <property type="nucleotide sequence ID" value="NZ_BMEW01000004.1"/>
</dbReference>
<dbReference type="KEGG" id="tpro:Ga0080559_TMP1705"/>
<gene>
    <name evidence="1" type="ORF">Ga0080559_TMP1705</name>
</gene>